<proteinExistence type="predicted"/>
<feature type="region of interest" description="Disordered" evidence="5">
    <location>
        <begin position="213"/>
        <end position="243"/>
    </location>
</feature>
<dbReference type="Proteomes" id="UP000887577">
    <property type="component" value="Unplaced"/>
</dbReference>
<evidence type="ECO:0000256" key="5">
    <source>
        <dbReference type="SAM" id="MobiDB-lite"/>
    </source>
</evidence>
<sequence>MEAADELQHLPLEYPLDYQEEAIQEYYDYILQNFRISFKSNVKGLRNPTQVIADDTLYCIPKKPLCVYLGEKVFPLGESPPPQIVVYLKFADDAKKNVVVSRCEKHKNQGRHVIYSDNSGVVEEYDEARAAFALRFPYPFDDDVPSISLGFHCSSSCFGRCAFELIVDFDFNDSIVVHQKHLIKVSTNPGRDSGLFSYANDFIRNKGTFSLSKPRKRHSVSESQTTAKRSLSDGQSHGQEVPEEPVNHVYNLPVYGIEAFKTLLKQSNMMNKCNKYYAMKGPPAARGLLNSQIPAGDPLVDWLSKIRMNKHKSILNDNNIYTMFELHKVYNSHLFEDMDIPHEDSCILHRSFIYWQTSFLHDAYENGNNDTAENDNV</sequence>
<dbReference type="Gene3D" id="2.60.40.720">
    <property type="match status" value="1"/>
</dbReference>
<organism evidence="8 9">
    <name type="scientific">Panagrolaimus superbus</name>
    <dbReference type="NCBI Taxonomy" id="310955"/>
    <lineage>
        <taxon>Eukaryota</taxon>
        <taxon>Metazoa</taxon>
        <taxon>Ecdysozoa</taxon>
        <taxon>Nematoda</taxon>
        <taxon>Chromadorea</taxon>
        <taxon>Rhabditida</taxon>
        <taxon>Tylenchina</taxon>
        <taxon>Panagrolaimomorpha</taxon>
        <taxon>Panagrolaimoidea</taxon>
        <taxon>Panagrolaimidae</taxon>
        <taxon>Panagrolaimus</taxon>
    </lineage>
</organism>
<dbReference type="Pfam" id="PF00870">
    <property type="entry name" value="P53"/>
    <property type="match status" value="1"/>
</dbReference>
<keyword evidence="2" id="KW-0805">Transcription regulation</keyword>
<dbReference type="SUPFAM" id="SSF49417">
    <property type="entry name" value="p53-like transcription factors"/>
    <property type="match status" value="1"/>
</dbReference>
<evidence type="ECO:0000256" key="3">
    <source>
        <dbReference type="ARBA" id="ARBA00023163"/>
    </source>
</evidence>
<dbReference type="InterPro" id="IPR011615">
    <property type="entry name" value="p53_DNA-bd"/>
</dbReference>
<evidence type="ECO:0000256" key="1">
    <source>
        <dbReference type="ARBA" id="ARBA00004123"/>
    </source>
</evidence>
<dbReference type="GO" id="GO:0005634">
    <property type="term" value="C:nucleus"/>
    <property type="evidence" value="ECO:0007669"/>
    <property type="project" value="UniProtKB-SubCell"/>
</dbReference>
<keyword evidence="4" id="KW-0539">Nucleus</keyword>
<feature type="domain" description="p53 DNA-binding" evidence="6">
    <location>
        <begin position="56"/>
        <end position="193"/>
    </location>
</feature>
<dbReference type="GO" id="GO:0003700">
    <property type="term" value="F:DNA-binding transcription factor activity"/>
    <property type="evidence" value="ECO:0007669"/>
    <property type="project" value="InterPro"/>
</dbReference>
<comment type="subcellular location">
    <subcellularLocation>
        <location evidence="1">Nucleus</location>
    </subcellularLocation>
</comment>
<evidence type="ECO:0000256" key="4">
    <source>
        <dbReference type="ARBA" id="ARBA00023242"/>
    </source>
</evidence>
<evidence type="ECO:0000259" key="7">
    <source>
        <dbReference type="Pfam" id="PF21907"/>
    </source>
</evidence>
<dbReference type="InterPro" id="IPR008967">
    <property type="entry name" value="p53-like_TF_DNA-bd_sf"/>
</dbReference>
<reference evidence="9" key="1">
    <citation type="submission" date="2022-11" db="UniProtKB">
        <authorList>
            <consortium name="WormBaseParasite"/>
        </authorList>
    </citation>
    <scope>IDENTIFICATION</scope>
</reference>
<keyword evidence="8" id="KW-1185">Reference proteome</keyword>
<feature type="compositionally biased region" description="Polar residues" evidence="5">
    <location>
        <begin position="221"/>
        <end position="238"/>
    </location>
</feature>
<dbReference type="Pfam" id="PF21907">
    <property type="entry name" value="SAM_CEP-1_C"/>
    <property type="match status" value="1"/>
</dbReference>
<dbReference type="InterPro" id="IPR012346">
    <property type="entry name" value="p53/RUNT-type_TF_DNA-bd_sf"/>
</dbReference>
<dbReference type="WBParaSite" id="PSU_v2.g13450.t1">
    <property type="protein sequence ID" value="PSU_v2.g13450.t1"/>
    <property type="gene ID" value="PSU_v2.g13450"/>
</dbReference>
<accession>A0A914XZR1</accession>
<evidence type="ECO:0000259" key="6">
    <source>
        <dbReference type="Pfam" id="PF00870"/>
    </source>
</evidence>
<protein>
    <submittedName>
        <fullName evidence="9">P53 DNA-binding domain-containing protein</fullName>
    </submittedName>
</protein>
<evidence type="ECO:0000313" key="8">
    <source>
        <dbReference type="Proteomes" id="UP000887577"/>
    </source>
</evidence>
<feature type="domain" description="CEP-1 C-terminal SAM" evidence="7">
    <location>
        <begin position="286"/>
        <end position="356"/>
    </location>
</feature>
<dbReference type="AlphaFoldDB" id="A0A914XZR1"/>
<keyword evidence="3" id="KW-0804">Transcription</keyword>
<dbReference type="GO" id="GO:0000976">
    <property type="term" value="F:transcription cis-regulatory region binding"/>
    <property type="evidence" value="ECO:0007669"/>
    <property type="project" value="InterPro"/>
</dbReference>
<evidence type="ECO:0000256" key="2">
    <source>
        <dbReference type="ARBA" id="ARBA00023015"/>
    </source>
</evidence>
<dbReference type="InterPro" id="IPR054106">
    <property type="entry name" value="CEP-1_C"/>
</dbReference>
<evidence type="ECO:0000313" key="9">
    <source>
        <dbReference type="WBParaSite" id="PSU_v2.g13450.t1"/>
    </source>
</evidence>
<name>A0A914XZR1_9BILA</name>